<name>A0A699R0W1_TANCI</name>
<reference evidence="1" key="1">
    <citation type="journal article" date="2019" name="Sci. Rep.">
        <title>Draft genome of Tanacetum cinerariifolium, the natural source of mosquito coil.</title>
        <authorList>
            <person name="Yamashiro T."/>
            <person name="Shiraishi A."/>
            <person name="Satake H."/>
            <person name="Nakayama K."/>
        </authorList>
    </citation>
    <scope>NUCLEOTIDE SEQUENCE</scope>
</reference>
<sequence length="88" mass="9158">MRNLSGSPSFSALSRSFLSLSLNGYGIDGFGLGFRALTGASTGSTTGLEFRGEEIGMNYGSLICNSTLSGDTIQIILRVSNAITGERS</sequence>
<protein>
    <submittedName>
        <fullName evidence="1">Uncharacterized protein</fullName>
    </submittedName>
</protein>
<comment type="caution">
    <text evidence="1">The sequence shown here is derived from an EMBL/GenBank/DDBJ whole genome shotgun (WGS) entry which is preliminary data.</text>
</comment>
<dbReference type="AlphaFoldDB" id="A0A699R0W1"/>
<dbReference type="EMBL" id="BKCJ011069008">
    <property type="protein sequence ID" value="GFC79128.1"/>
    <property type="molecule type" value="Genomic_DNA"/>
</dbReference>
<evidence type="ECO:0000313" key="1">
    <source>
        <dbReference type="EMBL" id="GFC79128.1"/>
    </source>
</evidence>
<gene>
    <name evidence="1" type="ORF">Tci_851098</name>
</gene>
<proteinExistence type="predicted"/>
<accession>A0A699R0W1</accession>
<organism evidence="1">
    <name type="scientific">Tanacetum cinerariifolium</name>
    <name type="common">Dalmatian daisy</name>
    <name type="synonym">Chrysanthemum cinerariifolium</name>
    <dbReference type="NCBI Taxonomy" id="118510"/>
    <lineage>
        <taxon>Eukaryota</taxon>
        <taxon>Viridiplantae</taxon>
        <taxon>Streptophyta</taxon>
        <taxon>Embryophyta</taxon>
        <taxon>Tracheophyta</taxon>
        <taxon>Spermatophyta</taxon>
        <taxon>Magnoliopsida</taxon>
        <taxon>eudicotyledons</taxon>
        <taxon>Gunneridae</taxon>
        <taxon>Pentapetalae</taxon>
        <taxon>asterids</taxon>
        <taxon>campanulids</taxon>
        <taxon>Asterales</taxon>
        <taxon>Asteraceae</taxon>
        <taxon>Asteroideae</taxon>
        <taxon>Anthemideae</taxon>
        <taxon>Anthemidinae</taxon>
        <taxon>Tanacetum</taxon>
    </lineage>
</organism>